<dbReference type="SUPFAM" id="SSF55874">
    <property type="entry name" value="ATPase domain of HSP90 chaperone/DNA topoisomerase II/histidine kinase"/>
    <property type="match status" value="1"/>
</dbReference>
<dbReference type="NCBIfam" id="TIGR00229">
    <property type="entry name" value="sensory_box"/>
    <property type="match status" value="1"/>
</dbReference>
<feature type="transmembrane region" description="Helical" evidence="7">
    <location>
        <begin position="59"/>
        <end position="78"/>
    </location>
</feature>
<dbReference type="InterPro" id="IPR035965">
    <property type="entry name" value="PAS-like_dom_sf"/>
</dbReference>
<dbReference type="PANTHER" id="PTHR43047:SF72">
    <property type="entry name" value="OSMOSENSING HISTIDINE PROTEIN KINASE SLN1"/>
    <property type="match status" value="1"/>
</dbReference>
<proteinExistence type="predicted"/>
<keyword evidence="7" id="KW-0812">Transmembrane</keyword>
<feature type="transmembrane region" description="Helical" evidence="7">
    <location>
        <begin position="184"/>
        <end position="207"/>
    </location>
</feature>
<dbReference type="InterPro" id="IPR000014">
    <property type="entry name" value="PAS"/>
</dbReference>
<feature type="transmembrane region" description="Helical" evidence="7">
    <location>
        <begin position="156"/>
        <end position="178"/>
    </location>
</feature>
<dbReference type="CDD" id="cd16922">
    <property type="entry name" value="HATPase_EvgS-ArcB-TorS-like"/>
    <property type="match status" value="1"/>
</dbReference>
<evidence type="ECO:0000256" key="7">
    <source>
        <dbReference type="PROSITE-ProRule" id="PRU00244"/>
    </source>
</evidence>
<evidence type="ECO:0000313" key="13">
    <source>
        <dbReference type="EMBL" id="MER2288668.1"/>
    </source>
</evidence>
<dbReference type="InterPro" id="IPR001610">
    <property type="entry name" value="PAC"/>
</dbReference>
<dbReference type="PROSITE" id="PS50924">
    <property type="entry name" value="MHYT"/>
    <property type="match status" value="1"/>
</dbReference>
<evidence type="ECO:0000259" key="10">
    <source>
        <dbReference type="PROSITE" id="PS50112"/>
    </source>
</evidence>
<protein>
    <recommendedName>
        <fullName evidence="2">histidine kinase</fullName>
        <ecNumber evidence="2">2.7.13.3</ecNumber>
    </recommendedName>
</protein>
<keyword evidence="3 6" id="KW-0597">Phosphoprotein</keyword>
<feature type="domain" description="Histidine kinase" evidence="8">
    <location>
        <begin position="440"/>
        <end position="662"/>
    </location>
</feature>
<dbReference type="Gene3D" id="1.10.287.130">
    <property type="match status" value="1"/>
</dbReference>
<dbReference type="Proteomes" id="UP001432995">
    <property type="component" value="Unassembled WGS sequence"/>
</dbReference>
<evidence type="ECO:0000259" key="12">
    <source>
        <dbReference type="PROSITE" id="PS50924"/>
    </source>
</evidence>
<gene>
    <name evidence="13" type="ORF">ABS770_10395</name>
</gene>
<dbReference type="InterPro" id="IPR004358">
    <property type="entry name" value="Sig_transdc_His_kin-like_C"/>
</dbReference>
<keyword evidence="4" id="KW-0808">Transferase</keyword>
<dbReference type="InterPro" id="IPR005467">
    <property type="entry name" value="His_kinase_dom"/>
</dbReference>
<evidence type="ECO:0000256" key="6">
    <source>
        <dbReference type="PROSITE-ProRule" id="PRU00169"/>
    </source>
</evidence>
<accession>A0ABV1R1F4</accession>
<evidence type="ECO:0000256" key="2">
    <source>
        <dbReference type="ARBA" id="ARBA00012438"/>
    </source>
</evidence>
<dbReference type="InterPro" id="IPR000700">
    <property type="entry name" value="PAS-assoc_C"/>
</dbReference>
<dbReference type="EC" id="2.7.13.3" evidence="2"/>
<sequence length="936" mass="100337">MSVWSHVRDGGRGALLRLSQAQSLPTKTHLCQACFLQWSDTTSGFSGLLMVHTGYDPSLVALSIAIAVFASYTALDLGGRVRGAAAGVRWAWVALAAVAMGGGIWAMHFVGMLAFEMGMPAAYDLGITVASLLIAVAATGAAFAWVSRKGADTRDVLVSGPLMGLGVAGMHYTGMAAMRVAGNLAYSLPIVAISVAIAVTAATAALWLTFRQNSVWQKLAAAAVMGLAVAGMHYTGMAAATFTAEEAGAHAAHATGVGVSQQYLALSVAGATFLILFIAMLASAFEQQRVQRNLHISEGRFRAAAEAVGDIIWTTDARGAMVGPQPYWQAFTGQSEAECQGTGWAEAVHPDDVGPTKAAWRDAVAANRGYELQHRVRNRSGGYRLFAVKGRPVRNPDGTIREWVGIHADITEREAFEIALKEARDAAEEHSRAKSRFLANMSHELRTPLSAVIGYSEMLEEEAEELGQESLLKDLGKIKSNAQHLLGLINDVLDLSKVEAEKMELDLEDIDVAAFTRDAAGTVEALVRKKGNVLVLDIADDAGRARTDAVKLRQCLFNLLSNAAKFTEGGTITLRARRDTDGAGDWLRFTVEDTGIGMSTEQVGRLFERFTQADETTTRRFGGTGLGLALSRAFAQLLGGDITVVSRAGQGTCFTLRVPAMPSDQAVQMPAVAGSEGAALTGDLVLVIDDEASQREVMTRFLERQRFAVRTAGDGRTGLELAKSLKPRAILLDVMMPEMDGWSVLAALKADQETADIPVVMVSFVADAALGASLGAVEAVPKPVDWTRLRTILDQFRAADGDVLVIDDDADMRQRLRTVLERNGWTVREAGDGREALDQVGHGVPRLVLLDLTMPVMDGFLFLDRLRILPGCAEVPVVVLSARNITAAERDRLSEADRILRKGDASLQDIASELRKLDNRQAHTEETASVEASSQD</sequence>
<reference evidence="13" key="1">
    <citation type="submission" date="2024-06" db="EMBL/GenBank/DDBJ databases">
        <authorList>
            <person name="Campbell A.G."/>
        </authorList>
    </citation>
    <scope>NUCLEOTIDE SEQUENCE</scope>
    <source>
        <strain evidence="13">EM17</strain>
    </source>
</reference>
<dbReference type="InterPro" id="IPR003594">
    <property type="entry name" value="HATPase_dom"/>
</dbReference>
<dbReference type="SMART" id="SM00388">
    <property type="entry name" value="HisKA"/>
    <property type="match status" value="1"/>
</dbReference>
<feature type="domain" description="MHYT" evidence="12">
    <location>
        <begin position="55"/>
        <end position="243"/>
    </location>
</feature>
<dbReference type="SUPFAM" id="SSF47384">
    <property type="entry name" value="Homodimeric domain of signal transducing histidine kinase"/>
    <property type="match status" value="1"/>
</dbReference>
<dbReference type="PROSITE" id="PS50110">
    <property type="entry name" value="RESPONSE_REGULATORY"/>
    <property type="match status" value="2"/>
</dbReference>
<evidence type="ECO:0000256" key="1">
    <source>
        <dbReference type="ARBA" id="ARBA00000085"/>
    </source>
</evidence>
<dbReference type="Pfam" id="PF02518">
    <property type="entry name" value="HATPase_c"/>
    <property type="match status" value="1"/>
</dbReference>
<dbReference type="SUPFAM" id="SSF52172">
    <property type="entry name" value="CheY-like"/>
    <property type="match status" value="2"/>
</dbReference>
<evidence type="ECO:0000256" key="4">
    <source>
        <dbReference type="ARBA" id="ARBA00022679"/>
    </source>
</evidence>
<dbReference type="InterPro" id="IPR011006">
    <property type="entry name" value="CheY-like_superfamily"/>
</dbReference>
<dbReference type="SMART" id="SM00086">
    <property type="entry name" value="PAC"/>
    <property type="match status" value="1"/>
</dbReference>
<feature type="modified residue" description="4-aspartylphosphate" evidence="6">
    <location>
        <position position="733"/>
    </location>
</feature>
<dbReference type="PROSITE" id="PS50113">
    <property type="entry name" value="PAC"/>
    <property type="match status" value="1"/>
</dbReference>
<comment type="caution">
    <text evidence="13">The sequence shown here is derived from an EMBL/GenBank/DDBJ whole genome shotgun (WGS) entry which is preliminary data.</text>
</comment>
<dbReference type="SUPFAM" id="SSF55785">
    <property type="entry name" value="PYP-like sensor domain (PAS domain)"/>
    <property type="match status" value="1"/>
</dbReference>
<keyword evidence="7" id="KW-1133">Transmembrane helix</keyword>
<dbReference type="CDD" id="cd00082">
    <property type="entry name" value="HisKA"/>
    <property type="match status" value="1"/>
</dbReference>
<keyword evidence="14" id="KW-1185">Reference proteome</keyword>
<evidence type="ECO:0000256" key="5">
    <source>
        <dbReference type="ARBA" id="ARBA00022777"/>
    </source>
</evidence>
<dbReference type="Pfam" id="PF08447">
    <property type="entry name" value="PAS_3"/>
    <property type="match status" value="1"/>
</dbReference>
<dbReference type="EMBL" id="JBELQD010000008">
    <property type="protein sequence ID" value="MER2288668.1"/>
    <property type="molecule type" value="Genomic_DNA"/>
</dbReference>
<dbReference type="SMART" id="SM00091">
    <property type="entry name" value="PAS"/>
    <property type="match status" value="1"/>
</dbReference>
<dbReference type="Gene3D" id="3.40.50.2300">
    <property type="match status" value="2"/>
</dbReference>
<dbReference type="PROSITE" id="PS50109">
    <property type="entry name" value="HIS_KIN"/>
    <property type="match status" value="1"/>
</dbReference>
<feature type="domain" description="PAS" evidence="10">
    <location>
        <begin position="297"/>
        <end position="367"/>
    </location>
</feature>
<feature type="domain" description="Response regulatory" evidence="9">
    <location>
        <begin position="684"/>
        <end position="797"/>
    </location>
</feature>
<dbReference type="Pfam" id="PF00072">
    <property type="entry name" value="Response_reg"/>
    <property type="match status" value="2"/>
</dbReference>
<comment type="catalytic activity">
    <reaction evidence="1">
        <text>ATP + protein L-histidine = ADP + protein N-phospho-L-histidine.</text>
        <dbReference type="EC" id="2.7.13.3"/>
    </reaction>
</comment>
<feature type="domain" description="Response regulatory" evidence="9">
    <location>
        <begin position="802"/>
        <end position="917"/>
    </location>
</feature>
<evidence type="ECO:0000259" key="11">
    <source>
        <dbReference type="PROSITE" id="PS50113"/>
    </source>
</evidence>
<dbReference type="PROSITE" id="PS50112">
    <property type="entry name" value="PAS"/>
    <property type="match status" value="1"/>
</dbReference>
<dbReference type="SMART" id="SM00387">
    <property type="entry name" value="HATPase_c"/>
    <property type="match status" value="1"/>
</dbReference>
<feature type="transmembrane region" description="Helical" evidence="7">
    <location>
        <begin position="121"/>
        <end position="144"/>
    </location>
</feature>
<dbReference type="Pfam" id="PF00512">
    <property type="entry name" value="HisKA"/>
    <property type="match status" value="1"/>
</dbReference>
<evidence type="ECO:0000256" key="3">
    <source>
        <dbReference type="ARBA" id="ARBA00022553"/>
    </source>
</evidence>
<dbReference type="InterPro" id="IPR036890">
    <property type="entry name" value="HATPase_C_sf"/>
</dbReference>
<organism evidence="13 14">
    <name type="scientific">Methylobacterium brachiatum</name>
    <dbReference type="NCBI Taxonomy" id="269660"/>
    <lineage>
        <taxon>Bacteria</taxon>
        <taxon>Pseudomonadati</taxon>
        <taxon>Pseudomonadota</taxon>
        <taxon>Alphaproteobacteria</taxon>
        <taxon>Hyphomicrobiales</taxon>
        <taxon>Methylobacteriaceae</taxon>
        <taxon>Methylobacterium</taxon>
    </lineage>
</organism>
<evidence type="ECO:0000259" key="9">
    <source>
        <dbReference type="PROSITE" id="PS50110"/>
    </source>
</evidence>
<feature type="transmembrane region" description="Helical" evidence="7">
    <location>
        <begin position="90"/>
        <end position="115"/>
    </location>
</feature>
<dbReference type="InterPro" id="IPR001789">
    <property type="entry name" value="Sig_transdc_resp-reg_receiver"/>
</dbReference>
<evidence type="ECO:0000313" key="14">
    <source>
        <dbReference type="Proteomes" id="UP001432995"/>
    </source>
</evidence>
<dbReference type="CDD" id="cd00130">
    <property type="entry name" value="PAS"/>
    <property type="match status" value="1"/>
</dbReference>
<dbReference type="CDD" id="cd17574">
    <property type="entry name" value="REC_OmpR"/>
    <property type="match status" value="1"/>
</dbReference>
<dbReference type="Gene3D" id="3.30.565.10">
    <property type="entry name" value="Histidine kinase-like ATPase, C-terminal domain"/>
    <property type="match status" value="1"/>
</dbReference>
<feature type="transmembrane region" description="Helical" evidence="7">
    <location>
        <begin position="263"/>
        <end position="285"/>
    </location>
</feature>
<dbReference type="PANTHER" id="PTHR43047">
    <property type="entry name" value="TWO-COMPONENT HISTIDINE PROTEIN KINASE"/>
    <property type="match status" value="1"/>
</dbReference>
<dbReference type="InterPro" id="IPR036097">
    <property type="entry name" value="HisK_dim/P_sf"/>
</dbReference>
<dbReference type="SMART" id="SM00448">
    <property type="entry name" value="REC"/>
    <property type="match status" value="2"/>
</dbReference>
<feature type="modified residue" description="4-aspartylphosphate" evidence="6">
    <location>
        <position position="851"/>
    </location>
</feature>
<keyword evidence="5" id="KW-0418">Kinase</keyword>
<dbReference type="Gene3D" id="3.30.450.20">
    <property type="entry name" value="PAS domain"/>
    <property type="match status" value="1"/>
</dbReference>
<dbReference type="InterPro" id="IPR005330">
    <property type="entry name" value="MHYT_dom"/>
</dbReference>
<dbReference type="InterPro" id="IPR013655">
    <property type="entry name" value="PAS_fold_3"/>
</dbReference>
<feature type="domain" description="PAC" evidence="11">
    <location>
        <begin position="370"/>
        <end position="422"/>
    </location>
</feature>
<name>A0ABV1R1F4_9HYPH</name>
<evidence type="ECO:0000259" key="8">
    <source>
        <dbReference type="PROSITE" id="PS50109"/>
    </source>
</evidence>
<keyword evidence="7" id="KW-0472">Membrane</keyword>
<dbReference type="InterPro" id="IPR003661">
    <property type="entry name" value="HisK_dim/P_dom"/>
</dbReference>
<dbReference type="PRINTS" id="PR00344">
    <property type="entry name" value="BCTRLSENSOR"/>
</dbReference>
<dbReference type="Pfam" id="PF03707">
    <property type="entry name" value="MHYT"/>
    <property type="match status" value="2"/>
</dbReference>